<feature type="region of interest" description="Disordered" evidence="1">
    <location>
        <begin position="95"/>
        <end position="123"/>
    </location>
</feature>
<keyword evidence="3" id="KW-1185">Reference proteome</keyword>
<name>A0A1Y1ZW14_9PLEO</name>
<proteinExistence type="predicted"/>
<sequence>MSYTQYTREPSIHPSYLHSISSDTWPPPAYRLRLEPSRGHMLHSRVTILTVDFSRPMLPRGISDWYGIQMVNVPCIHVQENAEFLRLAARNSDGVVNRLQPNGNEGAEKKEKDMGGNGGNQDS</sequence>
<comment type="caution">
    <text evidence="2">The sequence shown here is derived from an EMBL/GenBank/DDBJ whole genome shotgun (WGS) entry which is preliminary data.</text>
</comment>
<dbReference type="EMBL" id="MCFA01000033">
    <property type="protein sequence ID" value="ORY14459.1"/>
    <property type="molecule type" value="Genomic_DNA"/>
</dbReference>
<accession>A0A1Y1ZW14</accession>
<gene>
    <name evidence="2" type="ORF">BCR34DRAFT_585849</name>
</gene>
<evidence type="ECO:0000313" key="3">
    <source>
        <dbReference type="Proteomes" id="UP000193144"/>
    </source>
</evidence>
<organism evidence="2 3">
    <name type="scientific">Clohesyomyces aquaticus</name>
    <dbReference type="NCBI Taxonomy" id="1231657"/>
    <lineage>
        <taxon>Eukaryota</taxon>
        <taxon>Fungi</taxon>
        <taxon>Dikarya</taxon>
        <taxon>Ascomycota</taxon>
        <taxon>Pezizomycotina</taxon>
        <taxon>Dothideomycetes</taxon>
        <taxon>Pleosporomycetidae</taxon>
        <taxon>Pleosporales</taxon>
        <taxon>Lindgomycetaceae</taxon>
        <taxon>Clohesyomyces</taxon>
    </lineage>
</organism>
<dbReference type="AlphaFoldDB" id="A0A1Y1ZW14"/>
<reference evidence="2 3" key="1">
    <citation type="submission" date="2016-07" db="EMBL/GenBank/DDBJ databases">
        <title>Pervasive Adenine N6-methylation of Active Genes in Fungi.</title>
        <authorList>
            <consortium name="DOE Joint Genome Institute"/>
            <person name="Mondo S.J."/>
            <person name="Dannebaum R.O."/>
            <person name="Kuo R.C."/>
            <person name="Labutti K."/>
            <person name="Haridas S."/>
            <person name="Kuo A."/>
            <person name="Salamov A."/>
            <person name="Ahrendt S.R."/>
            <person name="Lipzen A."/>
            <person name="Sullivan W."/>
            <person name="Andreopoulos W.B."/>
            <person name="Clum A."/>
            <person name="Lindquist E."/>
            <person name="Daum C."/>
            <person name="Ramamoorthy G.K."/>
            <person name="Gryganskyi A."/>
            <person name="Culley D."/>
            <person name="Magnuson J.K."/>
            <person name="James T.Y."/>
            <person name="O'Malley M.A."/>
            <person name="Stajich J.E."/>
            <person name="Spatafora J.W."/>
            <person name="Visel A."/>
            <person name="Grigoriev I.V."/>
        </authorList>
    </citation>
    <scope>NUCLEOTIDE SEQUENCE [LARGE SCALE GENOMIC DNA]</scope>
    <source>
        <strain evidence="2 3">CBS 115471</strain>
    </source>
</reference>
<evidence type="ECO:0000256" key="1">
    <source>
        <dbReference type="SAM" id="MobiDB-lite"/>
    </source>
</evidence>
<dbReference type="Proteomes" id="UP000193144">
    <property type="component" value="Unassembled WGS sequence"/>
</dbReference>
<protein>
    <submittedName>
        <fullName evidence="2">Uncharacterized protein</fullName>
    </submittedName>
</protein>
<evidence type="ECO:0000313" key="2">
    <source>
        <dbReference type="EMBL" id="ORY14459.1"/>
    </source>
</evidence>